<dbReference type="EMBL" id="JACOPR010000003">
    <property type="protein sequence ID" value="MBC5730476.1"/>
    <property type="molecule type" value="Genomic_DNA"/>
</dbReference>
<dbReference type="InterPro" id="IPR017706">
    <property type="entry name" value="Peptidase_M20/DapE_YgeY"/>
</dbReference>
<dbReference type="NCBIfam" id="NF009555">
    <property type="entry name" value="PRK13004.1"/>
    <property type="match status" value="1"/>
</dbReference>
<dbReference type="Gene3D" id="3.30.70.360">
    <property type="match status" value="1"/>
</dbReference>
<feature type="domain" description="Peptidase M20 dimerisation" evidence="3">
    <location>
        <begin position="187"/>
        <end position="285"/>
    </location>
</feature>
<dbReference type="InterPro" id="IPR050072">
    <property type="entry name" value="Peptidase_M20A"/>
</dbReference>
<dbReference type="GO" id="GO:0016787">
    <property type="term" value="F:hydrolase activity"/>
    <property type="evidence" value="ECO:0007669"/>
    <property type="project" value="UniProtKB-KW"/>
</dbReference>
<organism evidence="4 5">
    <name type="scientific">Pseudoflavonifractor hominis</name>
    <dbReference type="NCBI Taxonomy" id="2763059"/>
    <lineage>
        <taxon>Bacteria</taxon>
        <taxon>Bacillati</taxon>
        <taxon>Bacillota</taxon>
        <taxon>Clostridia</taxon>
        <taxon>Eubacteriales</taxon>
        <taxon>Oscillospiraceae</taxon>
        <taxon>Pseudoflavonifractor</taxon>
    </lineage>
</organism>
<dbReference type="Gene3D" id="3.40.630.10">
    <property type="entry name" value="Zn peptidases"/>
    <property type="match status" value="2"/>
</dbReference>
<sequence>MITKKEALEKIKEYVASQEEEVIQFLKDFIAIESVTYNEGKAVEFLANKMKEFGFDEVRIDKVGNVVGRVGSGKTVLLYDAHIDTVELGEPADWGGMNPLEAQMEEGKVLRGRGAVDDKGCLTGITFAGKALKALGLDQDFTLWVSGSLSEEDVEGSCVKAMTEENPDIKPDFVLVAEASEGRVIRGHKGRALIKITVPGKCAHASTAWRGDNALIKALPIMERVDKFQDFVEDPFLGKGSIEVTKVDCKTPSLNTIPGEAVITCDRRISCGESIDDLLAEVSQFYKDIPGVTAAIDTEKVQTYTGYDITCVDYFPSWVLPEDHPLIQSGVDAYTELWGEKPVVGSWEFCTNATHLCGRMGVPAIGYGPGDGSLCHSTQDKMPIDELMKAISFYASLPLFVPKKG</sequence>
<dbReference type="PANTHER" id="PTHR43808:SF31">
    <property type="entry name" value="N-ACETYL-L-CITRULLINE DEACETYLASE"/>
    <property type="match status" value="1"/>
</dbReference>
<evidence type="ECO:0000256" key="2">
    <source>
        <dbReference type="ARBA" id="ARBA00022801"/>
    </source>
</evidence>
<accession>A0ABR7HSH5</accession>
<gene>
    <name evidence="4" type="ORF">H8S34_06470</name>
</gene>
<dbReference type="Pfam" id="PF01546">
    <property type="entry name" value="Peptidase_M20"/>
    <property type="match status" value="1"/>
</dbReference>
<comment type="caution">
    <text evidence="4">The sequence shown here is derived from an EMBL/GenBank/DDBJ whole genome shotgun (WGS) entry which is preliminary data.</text>
</comment>
<dbReference type="SUPFAM" id="SSF53187">
    <property type="entry name" value="Zn-dependent exopeptidases"/>
    <property type="match status" value="1"/>
</dbReference>
<keyword evidence="5" id="KW-1185">Reference proteome</keyword>
<name>A0ABR7HSH5_9FIRM</name>
<keyword evidence="1" id="KW-0479">Metal-binding</keyword>
<dbReference type="NCBIfam" id="TIGR03526">
    <property type="entry name" value="selenium_YgeY"/>
    <property type="match status" value="1"/>
</dbReference>
<dbReference type="InterPro" id="IPR002933">
    <property type="entry name" value="Peptidase_M20"/>
</dbReference>
<protein>
    <submittedName>
        <fullName evidence="4">YgeY family selenium metabolism-linked hydrolase</fullName>
    </submittedName>
</protein>
<dbReference type="InterPro" id="IPR036264">
    <property type="entry name" value="Bact_exopeptidase_dim_dom"/>
</dbReference>
<keyword evidence="2 4" id="KW-0378">Hydrolase</keyword>
<dbReference type="RefSeq" id="WP_101691898.1">
    <property type="nucleotide sequence ID" value="NZ_JACOPR010000003.1"/>
</dbReference>
<dbReference type="Proteomes" id="UP000660021">
    <property type="component" value="Unassembled WGS sequence"/>
</dbReference>
<evidence type="ECO:0000259" key="3">
    <source>
        <dbReference type="Pfam" id="PF07687"/>
    </source>
</evidence>
<dbReference type="PANTHER" id="PTHR43808">
    <property type="entry name" value="ACETYLORNITHINE DEACETYLASE"/>
    <property type="match status" value="1"/>
</dbReference>
<evidence type="ECO:0000313" key="5">
    <source>
        <dbReference type="Proteomes" id="UP000660021"/>
    </source>
</evidence>
<evidence type="ECO:0000313" key="4">
    <source>
        <dbReference type="EMBL" id="MBC5730476.1"/>
    </source>
</evidence>
<evidence type="ECO:0000256" key="1">
    <source>
        <dbReference type="ARBA" id="ARBA00022723"/>
    </source>
</evidence>
<dbReference type="SUPFAM" id="SSF55031">
    <property type="entry name" value="Bacterial exopeptidase dimerisation domain"/>
    <property type="match status" value="1"/>
</dbReference>
<dbReference type="Pfam" id="PF07687">
    <property type="entry name" value="M20_dimer"/>
    <property type="match status" value="1"/>
</dbReference>
<reference evidence="4 5" key="1">
    <citation type="submission" date="2020-08" db="EMBL/GenBank/DDBJ databases">
        <title>Genome public.</title>
        <authorList>
            <person name="Liu C."/>
            <person name="Sun Q."/>
        </authorList>
    </citation>
    <scope>NUCLEOTIDE SEQUENCE [LARGE SCALE GENOMIC DNA]</scope>
    <source>
        <strain evidence="4 5">New-38</strain>
    </source>
</reference>
<proteinExistence type="predicted"/>
<dbReference type="InterPro" id="IPR011650">
    <property type="entry name" value="Peptidase_M20_dimer"/>
</dbReference>